<keyword evidence="1" id="KW-0175">Coiled coil</keyword>
<accession>A0A5N5MY45</accession>
<evidence type="ECO:0000256" key="3">
    <source>
        <dbReference type="SAM" id="Phobius"/>
    </source>
</evidence>
<dbReference type="Proteomes" id="UP000327468">
    <property type="component" value="Chromosome 11"/>
</dbReference>
<evidence type="ECO:0000256" key="2">
    <source>
        <dbReference type="SAM" id="MobiDB-lite"/>
    </source>
</evidence>
<keyword evidence="3" id="KW-1133">Transmembrane helix</keyword>
<feature type="coiled-coil region" evidence="1">
    <location>
        <begin position="188"/>
        <end position="222"/>
    </location>
</feature>
<keyword evidence="5" id="KW-1185">Reference proteome</keyword>
<evidence type="ECO:0000313" key="4">
    <source>
        <dbReference type="EMBL" id="KAB5559296.1"/>
    </source>
</evidence>
<keyword evidence="3" id="KW-0472">Membrane</keyword>
<dbReference type="GO" id="GO:0002693">
    <property type="term" value="P:positive regulation of cellular extravasation"/>
    <property type="evidence" value="ECO:0007669"/>
    <property type="project" value="TreeGrafter"/>
</dbReference>
<name>A0A5N5MY45_PANHP</name>
<dbReference type="GO" id="GO:0043114">
    <property type="term" value="P:regulation of vascular permeability"/>
    <property type="evidence" value="ECO:0007669"/>
    <property type="project" value="TreeGrafter"/>
</dbReference>
<evidence type="ECO:0000313" key="5">
    <source>
        <dbReference type="Proteomes" id="UP000327468"/>
    </source>
</evidence>
<feature type="coiled-coil region" evidence="1">
    <location>
        <begin position="66"/>
        <end position="121"/>
    </location>
</feature>
<organism evidence="4 5">
    <name type="scientific">Pangasianodon hypophthalmus</name>
    <name type="common">Striped catfish</name>
    <name type="synonym">Helicophagus hypophthalmus</name>
    <dbReference type="NCBI Taxonomy" id="310915"/>
    <lineage>
        <taxon>Eukaryota</taxon>
        <taxon>Metazoa</taxon>
        <taxon>Chordata</taxon>
        <taxon>Craniata</taxon>
        <taxon>Vertebrata</taxon>
        <taxon>Euteleostomi</taxon>
        <taxon>Actinopterygii</taxon>
        <taxon>Neopterygii</taxon>
        <taxon>Teleostei</taxon>
        <taxon>Ostariophysi</taxon>
        <taxon>Siluriformes</taxon>
        <taxon>Pangasiidae</taxon>
        <taxon>Pangasianodon</taxon>
    </lineage>
</organism>
<feature type="compositionally biased region" description="Polar residues" evidence="2">
    <location>
        <begin position="385"/>
        <end position="415"/>
    </location>
</feature>
<protein>
    <recommendedName>
        <fullName evidence="6">Plasmalemma vesicle-associated protein</fullName>
    </recommendedName>
</protein>
<keyword evidence="3" id="KW-0812">Transmembrane</keyword>
<feature type="transmembrane region" description="Helical" evidence="3">
    <location>
        <begin position="28"/>
        <end position="54"/>
    </location>
</feature>
<evidence type="ECO:0000256" key="1">
    <source>
        <dbReference type="SAM" id="Coils"/>
    </source>
</evidence>
<dbReference type="InterPro" id="IPR009538">
    <property type="entry name" value="PV-1"/>
</dbReference>
<feature type="region of interest" description="Disordered" evidence="2">
    <location>
        <begin position="366"/>
        <end position="415"/>
    </location>
</feature>
<comment type="caution">
    <text evidence="4">The sequence shown here is derived from an EMBL/GenBank/DDBJ whole genome shotgun (WGS) entry which is preliminary data.</text>
</comment>
<dbReference type="OrthoDB" id="9944409at2759"/>
<sequence>MYNNNYTRPKVALKAQDIRRSKGKGCGYYLRIIFFFSSLIQSLIIVSLVLFLVYGQPEKSADEKRVEELEQSFNKLSLDNTKLRKEKADLTAALKTKTAEKDAADKKVVKLTAELDAAKGNNTKLLQTLASCNANKMPLLRNIAPCPANGATSEHIRTLQTLLDQQKSLYVILQTNFSQTVQNLKFDLDSAIKDKNKHEIAMIKLKQEKDDLTSELQLYKKKCKEDFVMSLKGIQDVTTAFLTKIDNLFPDTFTFHLTCSKQQEQMQKIHANCTNLSRQVEDKFQNYLNSVGDKVSTLQAQSSRLEVENKRVTSEIQKCSQSRAEEAEQCTKRLQEAQQMTDRLVEPLLNDKKQLLQEKQLLQATCLPKPPMPKPNGLDSHMIFGQQSRTGQMSFPGSYTAVQSRPGSSQPPKTR</sequence>
<gene>
    <name evidence="4" type="ORF">PHYPO_G00027440</name>
</gene>
<proteinExistence type="predicted"/>
<dbReference type="EMBL" id="VFJC01000012">
    <property type="protein sequence ID" value="KAB5559296.1"/>
    <property type="molecule type" value="Genomic_DNA"/>
</dbReference>
<dbReference type="AlphaFoldDB" id="A0A5N5MY45"/>
<dbReference type="PANTHER" id="PTHR21687">
    <property type="entry name" value="PLASMALEMMA VESICLE-ASSOCIATED PROTEIN"/>
    <property type="match status" value="1"/>
</dbReference>
<reference evidence="4 5" key="1">
    <citation type="submission" date="2019-06" db="EMBL/GenBank/DDBJ databases">
        <title>A chromosome-scale genome assembly of the striped catfish, Pangasianodon hypophthalmus.</title>
        <authorList>
            <person name="Wen M."/>
            <person name="Zahm M."/>
            <person name="Roques C."/>
            <person name="Cabau C."/>
            <person name="Klopp C."/>
            <person name="Donnadieu C."/>
            <person name="Jouanno E."/>
            <person name="Avarre J.-C."/>
            <person name="Campet M."/>
            <person name="Ha T.T.T."/>
            <person name="Dugue R."/>
            <person name="Lampietro C."/>
            <person name="Louis A."/>
            <person name="Herpin A."/>
            <person name="Echchiki A."/>
            <person name="Berthelot C."/>
            <person name="Parey E."/>
            <person name="Roest-Crollius H."/>
            <person name="Braasch I."/>
            <person name="Postlethwait J."/>
            <person name="Bobe J."/>
            <person name="Montfort J."/>
            <person name="Bouchez O."/>
            <person name="Begum T."/>
            <person name="Schartl M."/>
            <person name="Guiguen Y."/>
        </authorList>
    </citation>
    <scope>NUCLEOTIDE SEQUENCE [LARGE SCALE GENOMIC DNA]</scope>
    <source>
        <strain evidence="4 5">Indonesia</strain>
        <tissue evidence="4">Blood</tissue>
    </source>
</reference>
<dbReference type="PANTHER" id="PTHR21687:SF6">
    <property type="entry name" value="PLASMALEMMA VESICLE-ASSOCIATED PROTEIN"/>
    <property type="match status" value="1"/>
</dbReference>
<evidence type="ECO:0008006" key="6">
    <source>
        <dbReference type="Google" id="ProtNLM"/>
    </source>
</evidence>